<dbReference type="AlphaFoldDB" id="A0A6A5WXG7"/>
<evidence type="ECO:0000313" key="2">
    <source>
        <dbReference type="Proteomes" id="UP000799779"/>
    </source>
</evidence>
<sequence>MLLQRSRIVLCLLENALHDRVLQNRCDFRVPLDALHGLLLSLALTRAELCLHSLLLLLSDLPRVFATLVVSHRLLAYVKALVELLHHHQSLCFAEVGTDELGVSFDGLVAILNRRWEAEEFDEACCTVGVSAGVFWGALNHLRVRFDRSRPIRLLELGIAELACLFGLFGIDVGILVGLDLCLFSGAQLGQDFGCAVLGLRLLVVDNRVCEIAELLICSANACECPGMY</sequence>
<protein>
    <submittedName>
        <fullName evidence="1">Uncharacterized protein</fullName>
    </submittedName>
</protein>
<dbReference type="OrthoDB" id="10517842at2759"/>
<reference evidence="1" key="1">
    <citation type="journal article" date="2020" name="Stud. Mycol.">
        <title>101 Dothideomycetes genomes: a test case for predicting lifestyles and emergence of pathogens.</title>
        <authorList>
            <person name="Haridas S."/>
            <person name="Albert R."/>
            <person name="Binder M."/>
            <person name="Bloem J."/>
            <person name="Labutti K."/>
            <person name="Salamov A."/>
            <person name="Andreopoulos B."/>
            <person name="Baker S."/>
            <person name="Barry K."/>
            <person name="Bills G."/>
            <person name="Bluhm B."/>
            <person name="Cannon C."/>
            <person name="Castanera R."/>
            <person name="Culley D."/>
            <person name="Daum C."/>
            <person name="Ezra D."/>
            <person name="Gonzalez J."/>
            <person name="Henrissat B."/>
            <person name="Kuo A."/>
            <person name="Liang C."/>
            <person name="Lipzen A."/>
            <person name="Lutzoni F."/>
            <person name="Magnuson J."/>
            <person name="Mondo S."/>
            <person name="Nolan M."/>
            <person name="Ohm R."/>
            <person name="Pangilinan J."/>
            <person name="Park H.-J."/>
            <person name="Ramirez L."/>
            <person name="Alfaro M."/>
            <person name="Sun H."/>
            <person name="Tritt A."/>
            <person name="Yoshinaga Y."/>
            <person name="Zwiers L.-H."/>
            <person name="Turgeon B."/>
            <person name="Goodwin S."/>
            <person name="Spatafora J."/>
            <person name="Crous P."/>
            <person name="Grigoriev I."/>
        </authorList>
    </citation>
    <scope>NUCLEOTIDE SEQUENCE</scope>
    <source>
        <strain evidence="1">CBS 123094</strain>
    </source>
</reference>
<proteinExistence type="predicted"/>
<accession>A0A6A5WXG7</accession>
<dbReference type="EMBL" id="ML977560">
    <property type="protein sequence ID" value="KAF2006440.1"/>
    <property type="molecule type" value="Genomic_DNA"/>
</dbReference>
<evidence type="ECO:0000313" key="1">
    <source>
        <dbReference type="EMBL" id="KAF2006440.1"/>
    </source>
</evidence>
<organism evidence="1 2">
    <name type="scientific">Amniculicola lignicola CBS 123094</name>
    <dbReference type="NCBI Taxonomy" id="1392246"/>
    <lineage>
        <taxon>Eukaryota</taxon>
        <taxon>Fungi</taxon>
        <taxon>Dikarya</taxon>
        <taxon>Ascomycota</taxon>
        <taxon>Pezizomycotina</taxon>
        <taxon>Dothideomycetes</taxon>
        <taxon>Pleosporomycetidae</taxon>
        <taxon>Pleosporales</taxon>
        <taxon>Amniculicolaceae</taxon>
        <taxon>Amniculicola</taxon>
    </lineage>
</organism>
<dbReference type="Proteomes" id="UP000799779">
    <property type="component" value="Unassembled WGS sequence"/>
</dbReference>
<gene>
    <name evidence="1" type="ORF">P154DRAFT_259096</name>
</gene>
<keyword evidence="2" id="KW-1185">Reference proteome</keyword>
<name>A0A6A5WXG7_9PLEO</name>